<keyword evidence="3" id="KW-0472">Membrane</keyword>
<gene>
    <name evidence="7" type="ORF">QD47_12670</name>
</gene>
<sequence>MMKRTLGIILASTLLLGGALAGCSSKDESSGKDANGKTTITLWGMGAEGKLLPEIAKDFEKENPDIHVDVQALPWDNAHDKLLTAVASKSGPDVVQLGTSWVPELASAGALTDITPYISKYPELESKNFFPGAVDTAKFEGKPVGVPWYTETKVLFYRSDLLKQVGYNEAPKTWEELSDAAQKLAARGKGKYGIAINAKEQSLGFMFALQNGSKLIDEQGNPLFNQPPFVEAVKYLNTFFQNGSNALDLGIDSVQGLQGDGIVPMFISGPFMIREIKSKAPELDGKWNIAELPGKVNNLSVLGGSNLSIMQFSKHPEESAKFLAYMSKPETQLKWMELSSTLPAATKSWEDAKLKNDPMLQTIRKQLDHSAALPQLAAWEEVSQQFIKSFERIYRGQADAQKEMDGFNQQAASIMKK</sequence>
<dbReference type="AlphaFoldDB" id="A0A0D7X2S8"/>
<dbReference type="PANTHER" id="PTHR43649:SF33">
    <property type="entry name" value="POLYGALACTURONAN_RHAMNOGALACTURONAN-BINDING PROTEIN YTCQ"/>
    <property type="match status" value="1"/>
</dbReference>
<proteinExistence type="predicted"/>
<name>A0A0D7X2S8_9BACL</name>
<dbReference type="InterPro" id="IPR006059">
    <property type="entry name" value="SBP"/>
</dbReference>
<evidence type="ECO:0000313" key="7">
    <source>
        <dbReference type="EMBL" id="KJD45253.1"/>
    </source>
</evidence>
<evidence type="ECO:0000256" key="6">
    <source>
        <dbReference type="SAM" id="SignalP"/>
    </source>
</evidence>
<keyword evidence="2 6" id="KW-0732">Signal</keyword>
<comment type="caution">
    <text evidence="7">The sequence shown here is derived from an EMBL/GenBank/DDBJ whole genome shotgun (WGS) entry which is preliminary data.</text>
</comment>
<organism evidence="7 8">
    <name type="scientific">Paenibacillus terrae</name>
    <dbReference type="NCBI Taxonomy" id="159743"/>
    <lineage>
        <taxon>Bacteria</taxon>
        <taxon>Bacillati</taxon>
        <taxon>Bacillota</taxon>
        <taxon>Bacilli</taxon>
        <taxon>Bacillales</taxon>
        <taxon>Paenibacillaceae</taxon>
        <taxon>Paenibacillus</taxon>
    </lineage>
</organism>
<accession>A0A0D7X2S8</accession>
<dbReference type="Pfam" id="PF01547">
    <property type="entry name" value="SBP_bac_1"/>
    <property type="match status" value="1"/>
</dbReference>
<evidence type="ECO:0000313" key="8">
    <source>
        <dbReference type="Proteomes" id="UP000032534"/>
    </source>
</evidence>
<protein>
    <submittedName>
        <fullName evidence="7">ABC transporter substrate-binding protein</fullName>
    </submittedName>
</protein>
<evidence type="ECO:0000256" key="5">
    <source>
        <dbReference type="ARBA" id="ARBA00023288"/>
    </source>
</evidence>
<dbReference type="OrthoDB" id="9808332at2"/>
<evidence type="ECO:0000256" key="2">
    <source>
        <dbReference type="ARBA" id="ARBA00022729"/>
    </source>
</evidence>
<dbReference type="EMBL" id="JTHP01000022">
    <property type="protein sequence ID" value="KJD45253.1"/>
    <property type="molecule type" value="Genomic_DNA"/>
</dbReference>
<dbReference type="PATRIC" id="fig|159743.3.peg.2820"/>
<dbReference type="SUPFAM" id="SSF53850">
    <property type="entry name" value="Periplasmic binding protein-like II"/>
    <property type="match status" value="1"/>
</dbReference>
<dbReference type="Gene3D" id="3.40.190.10">
    <property type="entry name" value="Periplasmic binding protein-like II"/>
    <property type="match status" value="2"/>
</dbReference>
<reference evidence="7 8" key="1">
    <citation type="submission" date="2014-11" db="EMBL/GenBank/DDBJ databases">
        <title>Draft Genome Sequences of Paenibacillus polymyxa NRRL B-30509 and Paenibacillus terrae NRRL B-30644, Strains from a Poultry Environment that Produce Tridecaptin A and Paenicidins.</title>
        <authorList>
            <person name="van Belkum M.J."/>
            <person name="Lohans C.T."/>
            <person name="Vederas J.C."/>
        </authorList>
    </citation>
    <scope>NUCLEOTIDE SEQUENCE [LARGE SCALE GENOMIC DNA]</scope>
    <source>
        <strain evidence="7 8">NRRL B-30644</strain>
    </source>
</reference>
<dbReference type="RefSeq" id="WP_044646473.1">
    <property type="nucleotide sequence ID" value="NZ_JTHP01000022.1"/>
</dbReference>
<feature type="chain" id="PRO_5002326020" evidence="6">
    <location>
        <begin position="22"/>
        <end position="417"/>
    </location>
</feature>
<dbReference type="InterPro" id="IPR050490">
    <property type="entry name" value="Bact_solute-bd_prot1"/>
</dbReference>
<dbReference type="Proteomes" id="UP000032534">
    <property type="component" value="Unassembled WGS sequence"/>
</dbReference>
<dbReference type="PROSITE" id="PS51257">
    <property type="entry name" value="PROKAR_LIPOPROTEIN"/>
    <property type="match status" value="1"/>
</dbReference>
<keyword evidence="8" id="KW-1185">Reference proteome</keyword>
<evidence type="ECO:0000256" key="3">
    <source>
        <dbReference type="ARBA" id="ARBA00023136"/>
    </source>
</evidence>
<keyword evidence="4" id="KW-0564">Palmitate</keyword>
<evidence type="ECO:0000256" key="1">
    <source>
        <dbReference type="ARBA" id="ARBA00022475"/>
    </source>
</evidence>
<keyword evidence="5" id="KW-0449">Lipoprotein</keyword>
<evidence type="ECO:0000256" key="4">
    <source>
        <dbReference type="ARBA" id="ARBA00023139"/>
    </source>
</evidence>
<dbReference type="CDD" id="cd14747">
    <property type="entry name" value="PBP2_MalE"/>
    <property type="match status" value="1"/>
</dbReference>
<keyword evidence="1" id="KW-1003">Cell membrane</keyword>
<dbReference type="PANTHER" id="PTHR43649">
    <property type="entry name" value="ARABINOSE-BINDING PROTEIN-RELATED"/>
    <property type="match status" value="1"/>
</dbReference>
<feature type="signal peptide" evidence="6">
    <location>
        <begin position="1"/>
        <end position="21"/>
    </location>
</feature>